<reference evidence="6 7" key="1">
    <citation type="submission" date="2017-11" db="EMBL/GenBank/DDBJ databases">
        <title>Evolution of Phototrophy in the Chloroflexi Phylum Driven by Horizontal Gene Transfer.</title>
        <authorList>
            <person name="Ward L.M."/>
            <person name="Hemp J."/>
            <person name="Shih P.M."/>
            <person name="Mcglynn S.E."/>
            <person name="Fischer W."/>
        </authorList>
    </citation>
    <scope>NUCLEOTIDE SEQUENCE [LARGE SCALE GENOMIC DNA]</scope>
    <source>
        <strain evidence="6">JP3_13</strain>
    </source>
</reference>
<evidence type="ECO:0000256" key="4">
    <source>
        <dbReference type="ARBA" id="ARBA00022840"/>
    </source>
</evidence>
<dbReference type="InterPro" id="IPR003115">
    <property type="entry name" value="ParB_N"/>
</dbReference>
<dbReference type="InterPro" id="IPR037953">
    <property type="entry name" value="SbnI-like_N"/>
</dbReference>
<dbReference type="InterPro" id="IPR023098">
    <property type="entry name" value="SerK/SbnI_C"/>
</dbReference>
<dbReference type="SMART" id="SM00470">
    <property type="entry name" value="ParB"/>
    <property type="match status" value="1"/>
</dbReference>
<evidence type="ECO:0000313" key="7">
    <source>
        <dbReference type="Proteomes" id="UP000229681"/>
    </source>
</evidence>
<dbReference type="Proteomes" id="UP000229681">
    <property type="component" value="Unassembled WGS sequence"/>
</dbReference>
<evidence type="ECO:0000256" key="1">
    <source>
        <dbReference type="ARBA" id="ARBA00022679"/>
    </source>
</evidence>
<comment type="caution">
    <text evidence="6">The sequence shown here is derived from an EMBL/GenBank/DDBJ whole genome shotgun (WGS) entry which is preliminary data.</text>
</comment>
<evidence type="ECO:0000256" key="2">
    <source>
        <dbReference type="ARBA" id="ARBA00022741"/>
    </source>
</evidence>
<evidence type="ECO:0000256" key="3">
    <source>
        <dbReference type="ARBA" id="ARBA00022777"/>
    </source>
</evidence>
<organism evidence="6 7">
    <name type="scientific">Candidatus Thermofonsia Clade 1 bacterium</name>
    <dbReference type="NCBI Taxonomy" id="2364210"/>
    <lineage>
        <taxon>Bacteria</taxon>
        <taxon>Bacillati</taxon>
        <taxon>Chloroflexota</taxon>
        <taxon>Candidatus Thermofontia</taxon>
        <taxon>Candidatus Thermofonsia Clade 1</taxon>
    </lineage>
</organism>
<dbReference type="CDD" id="cd16388">
    <property type="entry name" value="SbnI_like_N"/>
    <property type="match status" value="1"/>
</dbReference>
<keyword evidence="4" id="KW-0067">ATP-binding</keyword>
<dbReference type="Gene3D" id="3.30.1760.10">
    <property type="entry name" value="Conserved hypothetical protein from pyrococcus furiosus pfu- 392566-001, domain 2"/>
    <property type="match status" value="1"/>
</dbReference>
<keyword evidence="2" id="KW-0547">Nucleotide-binding</keyword>
<proteinExistence type="predicted"/>
<evidence type="ECO:0000313" key="6">
    <source>
        <dbReference type="EMBL" id="PJF35873.1"/>
    </source>
</evidence>
<protein>
    <recommendedName>
        <fullName evidence="5">ParB-like N-terminal domain-containing protein</fullName>
    </recommendedName>
</protein>
<evidence type="ECO:0000259" key="5">
    <source>
        <dbReference type="SMART" id="SM00470"/>
    </source>
</evidence>
<sequence>MPSAIQEEPTAHDIIPDLRIVPTASLVPHEEHDPQRAAPLIERIRAAGSWLNPPVVAPLDAERYVILDGANRHYAIQTLGYPHILVQVVNYESDAVQLETWHHVISGISWFEFLRNLREIETFQIASCDLLSARAALARRDILAYTVLSDNRAYTLNAEVHDLAARTAVLRQMVDTYKARGTLNRISTDSISMARRLYPEAVAIVVFPRYHPAEIMVAARDGIRLPPGISRHIIRGRAMRLHYPLSAFAETGETLAEKNEALRLWVQQRMA</sequence>
<dbReference type="InterPro" id="IPR036086">
    <property type="entry name" value="ParB/Sulfiredoxin_sf"/>
</dbReference>
<gene>
    <name evidence="6" type="ORF">CUN49_08375</name>
</gene>
<accession>A0A2M8PE95</accession>
<dbReference type="EMBL" id="PGTM01000102">
    <property type="protein sequence ID" value="PJF35873.1"/>
    <property type="molecule type" value="Genomic_DNA"/>
</dbReference>
<dbReference type="AlphaFoldDB" id="A0A2M8PE95"/>
<keyword evidence="3" id="KW-0418">Kinase</keyword>
<dbReference type="Gene3D" id="3.90.1530.10">
    <property type="entry name" value="Conserved hypothetical protein from pyrococcus furiosus pfu- 392566-001, ParB domain"/>
    <property type="match status" value="1"/>
</dbReference>
<name>A0A2M8PE95_9CHLR</name>
<feature type="domain" description="ParB-like N-terminal" evidence="5">
    <location>
        <begin position="19"/>
        <end position="104"/>
    </location>
</feature>
<dbReference type="GO" id="GO:0016301">
    <property type="term" value="F:kinase activity"/>
    <property type="evidence" value="ECO:0007669"/>
    <property type="project" value="UniProtKB-KW"/>
</dbReference>
<keyword evidence="1" id="KW-0808">Transferase</keyword>
<dbReference type="GO" id="GO:0005524">
    <property type="term" value="F:ATP binding"/>
    <property type="evidence" value="ECO:0007669"/>
    <property type="project" value="UniProtKB-KW"/>
</dbReference>
<dbReference type="SUPFAM" id="SSF110849">
    <property type="entry name" value="ParB/Sulfiredoxin"/>
    <property type="match status" value="1"/>
</dbReference>
<feature type="non-terminal residue" evidence="6">
    <location>
        <position position="271"/>
    </location>
</feature>